<evidence type="ECO:0000256" key="1">
    <source>
        <dbReference type="SAM" id="Phobius"/>
    </source>
</evidence>
<gene>
    <name evidence="2" type="ORF">J5U21_00735</name>
</gene>
<reference evidence="2" key="1">
    <citation type="journal article" date="2021" name="Environ. Microbiol.">
        <title>New insights into the diversity and evolution of the archaeal mobilome from three complete genomes of Saccharolobus shibatae.</title>
        <authorList>
            <person name="Medvedeva S."/>
            <person name="Brandt D."/>
            <person name="Cvirkaite-Krupovic V."/>
            <person name="Liu Y."/>
            <person name="Severinov K."/>
            <person name="Ishino S."/>
            <person name="Ishino Y."/>
            <person name="Prangishvili D."/>
            <person name="Kalinowski J."/>
            <person name="Krupovic M."/>
        </authorList>
    </citation>
    <scope>NUCLEOTIDE SEQUENCE</scope>
    <source>
        <strain evidence="2">BEU9</strain>
    </source>
</reference>
<keyword evidence="1" id="KW-1133">Transmembrane helix</keyword>
<proteinExistence type="predicted"/>
<keyword evidence="1" id="KW-0812">Transmembrane</keyword>
<organism evidence="2 3">
    <name type="scientific">Saccharolobus shibatae</name>
    <dbReference type="NCBI Taxonomy" id="2286"/>
    <lineage>
        <taxon>Archaea</taxon>
        <taxon>Thermoproteota</taxon>
        <taxon>Thermoprotei</taxon>
        <taxon>Sulfolobales</taxon>
        <taxon>Sulfolobaceae</taxon>
        <taxon>Saccharolobus</taxon>
    </lineage>
</organism>
<dbReference type="EMBL" id="CP077715">
    <property type="protein sequence ID" value="QXJ31086.1"/>
    <property type="molecule type" value="Genomic_DNA"/>
</dbReference>
<name>A0A8F5BTC5_9CREN</name>
<evidence type="ECO:0000313" key="2">
    <source>
        <dbReference type="EMBL" id="QXJ31086.1"/>
    </source>
</evidence>
<sequence>MACDSGATIISAIVIIIISIDATRKLVMNATPKYPKVYISVPITINQILLQKV</sequence>
<evidence type="ECO:0000313" key="3">
    <source>
        <dbReference type="Proteomes" id="UP000693941"/>
    </source>
</evidence>
<dbReference type="AlphaFoldDB" id="A0A8F5BTC5"/>
<feature type="transmembrane region" description="Helical" evidence="1">
    <location>
        <begin position="6"/>
        <end position="23"/>
    </location>
</feature>
<dbReference type="Proteomes" id="UP000693941">
    <property type="component" value="Chromosome"/>
</dbReference>
<accession>A0A8F5BTC5</accession>
<protein>
    <submittedName>
        <fullName evidence="2">Uncharacterized protein</fullName>
    </submittedName>
</protein>
<keyword evidence="1" id="KW-0472">Membrane</keyword>